<dbReference type="Proteomes" id="UP001324115">
    <property type="component" value="Unassembled WGS sequence"/>
</dbReference>
<evidence type="ECO:0000313" key="1">
    <source>
        <dbReference type="EMBL" id="KAK4581728.1"/>
    </source>
</evidence>
<organism evidence="1 2">
    <name type="scientific">Quercus rubra</name>
    <name type="common">Northern red oak</name>
    <name type="synonym">Quercus borealis</name>
    <dbReference type="NCBI Taxonomy" id="3512"/>
    <lineage>
        <taxon>Eukaryota</taxon>
        <taxon>Viridiplantae</taxon>
        <taxon>Streptophyta</taxon>
        <taxon>Embryophyta</taxon>
        <taxon>Tracheophyta</taxon>
        <taxon>Spermatophyta</taxon>
        <taxon>Magnoliopsida</taxon>
        <taxon>eudicotyledons</taxon>
        <taxon>Gunneridae</taxon>
        <taxon>Pentapetalae</taxon>
        <taxon>rosids</taxon>
        <taxon>fabids</taxon>
        <taxon>Fagales</taxon>
        <taxon>Fagaceae</taxon>
        <taxon>Quercus</taxon>
    </lineage>
</organism>
<dbReference type="EMBL" id="JAXUIC010000007">
    <property type="protein sequence ID" value="KAK4581728.1"/>
    <property type="molecule type" value="Genomic_DNA"/>
</dbReference>
<dbReference type="PANTHER" id="PTHR47074">
    <property type="entry name" value="BNAC02G40300D PROTEIN"/>
    <property type="match status" value="1"/>
</dbReference>
<evidence type="ECO:0000313" key="2">
    <source>
        <dbReference type="Proteomes" id="UP001324115"/>
    </source>
</evidence>
<accession>A0AAN7EX49</accession>
<reference evidence="1 2" key="1">
    <citation type="journal article" date="2023" name="G3 (Bethesda)">
        <title>A haplotype-resolved chromosome-scale genome for Quercus rubra L. provides insights into the genetics of adaptive traits for red oak species.</title>
        <authorList>
            <person name="Kapoor B."/>
            <person name="Jenkins J."/>
            <person name="Schmutz J."/>
            <person name="Zhebentyayeva T."/>
            <person name="Kuelheim C."/>
            <person name="Coggeshall M."/>
            <person name="Heim C."/>
            <person name="Lasky J.R."/>
            <person name="Leites L."/>
            <person name="Islam-Faridi N."/>
            <person name="Romero-Severson J."/>
            <person name="DeLeo V.L."/>
            <person name="Lucas S.M."/>
            <person name="Lazic D."/>
            <person name="Gailing O."/>
            <person name="Carlson J."/>
            <person name="Staton M."/>
        </authorList>
    </citation>
    <scope>NUCLEOTIDE SEQUENCE [LARGE SCALE GENOMIC DNA]</scope>
    <source>
        <strain evidence="1">Pseudo-F2</strain>
    </source>
</reference>
<protein>
    <recommendedName>
        <fullName evidence="3">RNase H type-1 domain-containing protein</fullName>
    </recommendedName>
</protein>
<gene>
    <name evidence="1" type="ORF">RGQ29_025053</name>
</gene>
<name>A0AAN7EX49_QUERU</name>
<dbReference type="AlphaFoldDB" id="A0AAN7EX49"/>
<evidence type="ECO:0008006" key="3">
    <source>
        <dbReference type="Google" id="ProtNLM"/>
    </source>
</evidence>
<keyword evidence="2" id="KW-1185">Reference proteome</keyword>
<sequence length="154" mass="17111">MENPRVHCMPCGNMLDCHRLGALFLIRWSPPPQNSLKTNFDDATFRDIGKAGIRVIISNGEDVVEALAVTWAISFALEIGNLNKDERSLSEIGHILELAKAITDPNRVSFSHVRRVGNSVAHNLVKYSRHVSGYLVWMNDVPLHLNSVLLADLG</sequence>
<dbReference type="InterPro" id="IPR052929">
    <property type="entry name" value="RNase_H-like_EbsB-rel"/>
</dbReference>
<comment type="caution">
    <text evidence="1">The sequence shown here is derived from an EMBL/GenBank/DDBJ whole genome shotgun (WGS) entry which is preliminary data.</text>
</comment>
<proteinExistence type="predicted"/>
<dbReference type="PANTHER" id="PTHR47074:SF48">
    <property type="entry name" value="POLYNUCLEOTIDYL TRANSFERASE, RIBONUCLEASE H-LIKE SUPERFAMILY PROTEIN"/>
    <property type="match status" value="1"/>
</dbReference>